<dbReference type="AlphaFoldDB" id="A0A4R2HJU5"/>
<dbReference type="InterPro" id="IPR047789">
    <property type="entry name" value="CU044_5270-like"/>
</dbReference>
<feature type="region of interest" description="Disordered" evidence="1">
    <location>
        <begin position="337"/>
        <end position="368"/>
    </location>
</feature>
<keyword evidence="2" id="KW-0812">Transmembrane</keyword>
<protein>
    <recommendedName>
        <fullName evidence="5">CU044_5270 family protein</fullName>
    </recommendedName>
</protein>
<proteinExistence type="predicted"/>
<dbReference type="RefSeq" id="WP_132209967.1">
    <property type="nucleotide sequence ID" value="NZ_SLWN01000005.1"/>
</dbReference>
<gene>
    <name evidence="3" type="ORF">EV652_105291</name>
</gene>
<dbReference type="OrthoDB" id="3822522at2"/>
<feature type="transmembrane region" description="Helical" evidence="2">
    <location>
        <begin position="39"/>
        <end position="62"/>
    </location>
</feature>
<accession>A0A4R2HJU5</accession>
<keyword evidence="2" id="KW-0472">Membrane</keyword>
<keyword evidence="4" id="KW-1185">Reference proteome</keyword>
<feature type="region of interest" description="Disordered" evidence="1">
    <location>
        <begin position="179"/>
        <end position="201"/>
    </location>
</feature>
<organism evidence="3 4">
    <name type="scientific">Kribbella steppae</name>
    <dbReference type="NCBI Taxonomy" id="2512223"/>
    <lineage>
        <taxon>Bacteria</taxon>
        <taxon>Bacillati</taxon>
        <taxon>Actinomycetota</taxon>
        <taxon>Actinomycetes</taxon>
        <taxon>Propionibacteriales</taxon>
        <taxon>Kribbellaceae</taxon>
        <taxon>Kribbella</taxon>
    </lineage>
</organism>
<evidence type="ECO:0008006" key="5">
    <source>
        <dbReference type="Google" id="ProtNLM"/>
    </source>
</evidence>
<name>A0A4R2HJU5_9ACTN</name>
<evidence type="ECO:0000313" key="3">
    <source>
        <dbReference type="EMBL" id="TCO30297.1"/>
    </source>
</evidence>
<comment type="caution">
    <text evidence="3">The sequence shown here is derived from an EMBL/GenBank/DDBJ whole genome shotgun (WGS) entry which is preliminary data.</text>
</comment>
<dbReference type="NCBIfam" id="NF038083">
    <property type="entry name" value="CU044_5270_fam"/>
    <property type="match status" value="1"/>
</dbReference>
<evidence type="ECO:0000256" key="2">
    <source>
        <dbReference type="SAM" id="Phobius"/>
    </source>
</evidence>
<sequence length="368" mass="37809">MTDLKNLLDEAAGSAPVVTDAEVAADLDRARQAARRRRFTGVGLTAVAAAVAIGALAVPLVLSPDPDSAASAPPAPGSAAGPVAEMSAGQVLLVAATHEEKAEATTGTYFRVRKVQSKEWTVMPGKIVCCGSQPAGPGGYKLRELVVTETWTGLKGGTGWLGVRSLGASPATPADEAAWRRAGSPSSWNTGPADTREGEDRILSSKPGKATFFEVRDGADRYTALGLNGTLEDVLALPSTPEELRARLLKVASGTAPDASQVSALAQISSGLLSDTPALPKVRAAAYRLLAGLPGATVKHNIVDLAGRTGTAVGFSFPAYQLKLQLIIDPKTGRLLSSSHTGGKNGDSTVLLSGWTDDTPQAPSATVK</sequence>
<evidence type="ECO:0000313" key="4">
    <source>
        <dbReference type="Proteomes" id="UP000294508"/>
    </source>
</evidence>
<evidence type="ECO:0000256" key="1">
    <source>
        <dbReference type="SAM" id="MobiDB-lite"/>
    </source>
</evidence>
<dbReference type="EMBL" id="SLWN01000005">
    <property type="protein sequence ID" value="TCO30297.1"/>
    <property type="molecule type" value="Genomic_DNA"/>
</dbReference>
<reference evidence="3 4" key="1">
    <citation type="journal article" date="2015" name="Stand. Genomic Sci.">
        <title>Genomic Encyclopedia of Bacterial and Archaeal Type Strains, Phase III: the genomes of soil and plant-associated and newly described type strains.</title>
        <authorList>
            <person name="Whitman W.B."/>
            <person name="Woyke T."/>
            <person name="Klenk H.P."/>
            <person name="Zhou Y."/>
            <person name="Lilburn T.G."/>
            <person name="Beck B.J."/>
            <person name="De Vos P."/>
            <person name="Vandamme P."/>
            <person name="Eisen J.A."/>
            <person name="Garrity G."/>
            <person name="Hugenholtz P."/>
            <person name="Kyrpides N.C."/>
        </authorList>
    </citation>
    <scope>NUCLEOTIDE SEQUENCE [LARGE SCALE GENOMIC DNA]</scope>
    <source>
        <strain evidence="3 4">VKM Ac-2572</strain>
    </source>
</reference>
<keyword evidence="2" id="KW-1133">Transmembrane helix</keyword>
<dbReference type="Proteomes" id="UP000294508">
    <property type="component" value="Unassembled WGS sequence"/>
</dbReference>